<proteinExistence type="predicted"/>
<feature type="domain" description="N-acetyltransferase" evidence="1">
    <location>
        <begin position="14"/>
        <end position="181"/>
    </location>
</feature>
<dbReference type="PROSITE" id="PS51186">
    <property type="entry name" value="GNAT"/>
    <property type="match status" value="1"/>
</dbReference>
<reference evidence="2 3" key="1">
    <citation type="submission" date="2015-05" db="EMBL/GenBank/DDBJ databases">
        <title>Draft genome sequence of Microvirga vignae strain BR3299, a novel nitrogen fixing bacteria isolated from Brazil semi-aired region.</title>
        <authorList>
            <person name="Zilli J.E."/>
            <person name="Passos S.R."/>
            <person name="Leite J."/>
            <person name="Baldani J.I."/>
            <person name="Xavier G.R."/>
            <person name="Rumjaneck N.G."/>
            <person name="Simoes-Araujo J.L."/>
        </authorList>
    </citation>
    <scope>NUCLEOTIDE SEQUENCE [LARGE SCALE GENOMIC DNA]</scope>
    <source>
        <strain evidence="2 3">BR3299</strain>
    </source>
</reference>
<dbReference type="EMBL" id="LCYG01000002">
    <property type="protein sequence ID" value="KLK95047.1"/>
    <property type="molecule type" value="Genomic_DNA"/>
</dbReference>
<evidence type="ECO:0000313" key="3">
    <source>
        <dbReference type="Proteomes" id="UP000035489"/>
    </source>
</evidence>
<dbReference type="Gene3D" id="3.40.630.30">
    <property type="match status" value="1"/>
</dbReference>
<name>A0A0H1RQU8_9HYPH</name>
<evidence type="ECO:0000259" key="1">
    <source>
        <dbReference type="PROSITE" id="PS51186"/>
    </source>
</evidence>
<evidence type="ECO:0000313" key="2">
    <source>
        <dbReference type="EMBL" id="KLK95047.1"/>
    </source>
</evidence>
<dbReference type="InterPro" id="IPR000182">
    <property type="entry name" value="GNAT_dom"/>
</dbReference>
<protein>
    <submittedName>
        <fullName evidence="2">GCN5 family acetyltransferase</fullName>
    </submittedName>
</protein>
<organism evidence="2 3">
    <name type="scientific">Microvirga vignae</name>
    <dbReference type="NCBI Taxonomy" id="1225564"/>
    <lineage>
        <taxon>Bacteria</taxon>
        <taxon>Pseudomonadati</taxon>
        <taxon>Pseudomonadota</taxon>
        <taxon>Alphaproteobacteria</taxon>
        <taxon>Hyphomicrobiales</taxon>
        <taxon>Methylobacteriaceae</taxon>
        <taxon>Microvirga</taxon>
    </lineage>
</organism>
<dbReference type="PATRIC" id="fig|1225564.3.peg.2218"/>
<dbReference type="OrthoDB" id="5295305at2"/>
<sequence>MLHIEPVILSSDRLILRPLSLHDVPALGHAANDGALWEKRTTTVPRPEGFGEYVRKALDLQVAGLALPFVTIVKDGDQAVGSTRFMNIDAANHRVEIGTTWIARSWQRTFVNTHAKYLMLRHAFEVLGCIAVEIRTHSQNDQSRAAIERLGAKLDGILRRHMIMPDGHIRDTAVYSIIREEWPEVKARLEQRLAD</sequence>
<dbReference type="Pfam" id="PF13302">
    <property type="entry name" value="Acetyltransf_3"/>
    <property type="match status" value="1"/>
</dbReference>
<dbReference type="PANTHER" id="PTHR43610">
    <property type="entry name" value="BLL6696 PROTEIN"/>
    <property type="match status" value="1"/>
</dbReference>
<keyword evidence="2" id="KW-0808">Transferase</keyword>
<dbReference type="STRING" id="1225564.AA309_00160"/>
<dbReference type="PANTHER" id="PTHR43610:SF1">
    <property type="entry name" value="N-ACETYLTRANSFERASE DOMAIN-CONTAINING PROTEIN"/>
    <property type="match status" value="1"/>
</dbReference>
<dbReference type="Proteomes" id="UP000035489">
    <property type="component" value="Unassembled WGS sequence"/>
</dbReference>
<keyword evidence="3" id="KW-1185">Reference proteome</keyword>
<accession>A0A0H1RQU8</accession>
<comment type="caution">
    <text evidence="2">The sequence shown here is derived from an EMBL/GenBank/DDBJ whole genome shotgun (WGS) entry which is preliminary data.</text>
</comment>
<dbReference type="AlphaFoldDB" id="A0A0H1RQU8"/>
<dbReference type="SUPFAM" id="SSF55729">
    <property type="entry name" value="Acyl-CoA N-acyltransferases (Nat)"/>
    <property type="match status" value="1"/>
</dbReference>
<dbReference type="GO" id="GO:0016747">
    <property type="term" value="F:acyltransferase activity, transferring groups other than amino-acyl groups"/>
    <property type="evidence" value="ECO:0007669"/>
    <property type="project" value="InterPro"/>
</dbReference>
<dbReference type="InterPro" id="IPR016181">
    <property type="entry name" value="Acyl_CoA_acyltransferase"/>
</dbReference>
<gene>
    <name evidence="2" type="ORF">AA309_00160</name>
</gene>
<dbReference type="RefSeq" id="WP_047186960.1">
    <property type="nucleotide sequence ID" value="NZ_LCYG01000002.1"/>
</dbReference>